<feature type="region of interest" description="Disordered" evidence="1">
    <location>
        <begin position="1"/>
        <end position="20"/>
    </location>
</feature>
<gene>
    <name evidence="3" type="ordered locus">Sare_1986</name>
</gene>
<feature type="compositionally biased region" description="Basic and acidic residues" evidence="1">
    <location>
        <begin position="147"/>
        <end position="156"/>
    </location>
</feature>
<organism evidence="3">
    <name type="scientific">Salinispora arenicola (strain CNS-205)</name>
    <dbReference type="NCBI Taxonomy" id="391037"/>
    <lineage>
        <taxon>Bacteria</taxon>
        <taxon>Bacillati</taxon>
        <taxon>Actinomycetota</taxon>
        <taxon>Actinomycetes</taxon>
        <taxon>Micromonosporales</taxon>
        <taxon>Micromonosporaceae</taxon>
        <taxon>Salinispora</taxon>
    </lineage>
</organism>
<reference evidence="3" key="1">
    <citation type="submission" date="2007-10" db="EMBL/GenBank/DDBJ databases">
        <title>Complete sequence of Salinispora arenicola CNS-205.</title>
        <authorList>
            <consortium name="US DOE Joint Genome Institute"/>
            <person name="Copeland A."/>
            <person name="Lucas S."/>
            <person name="Lapidus A."/>
            <person name="Barry K."/>
            <person name="Glavina del Rio T."/>
            <person name="Dalin E."/>
            <person name="Tice H."/>
            <person name="Pitluck S."/>
            <person name="Foster B."/>
            <person name="Schmutz J."/>
            <person name="Larimer F."/>
            <person name="Land M."/>
            <person name="Hauser L."/>
            <person name="Kyrpides N."/>
            <person name="Ivanova N."/>
            <person name="Jensen P.R."/>
            <person name="Moore B.S."/>
            <person name="Penn K."/>
            <person name="Jenkins C."/>
            <person name="Udwary D."/>
            <person name="Xiang L."/>
            <person name="Gontang E."/>
            <person name="Richardson P."/>
        </authorList>
    </citation>
    <scope>NUCLEOTIDE SEQUENCE [LARGE SCALE GENOMIC DNA]</scope>
    <source>
        <strain evidence="3">CNS-205</strain>
    </source>
</reference>
<dbReference type="AlphaFoldDB" id="A8LZ05"/>
<feature type="region of interest" description="Disordered" evidence="1">
    <location>
        <begin position="133"/>
        <end position="156"/>
    </location>
</feature>
<dbReference type="HOGENOM" id="CLU_1271528_0_0_11"/>
<keyword evidence="2" id="KW-1133">Transmembrane helix</keyword>
<evidence type="ECO:0000256" key="1">
    <source>
        <dbReference type="SAM" id="MobiDB-lite"/>
    </source>
</evidence>
<protein>
    <submittedName>
        <fullName evidence="3">Uncharacterized protein</fullName>
    </submittedName>
</protein>
<evidence type="ECO:0000313" key="3">
    <source>
        <dbReference type="EMBL" id="ABV97868.1"/>
    </source>
</evidence>
<keyword evidence="2" id="KW-0472">Membrane</keyword>
<evidence type="ECO:0000256" key="2">
    <source>
        <dbReference type="SAM" id="Phobius"/>
    </source>
</evidence>
<proteinExistence type="predicted"/>
<sequence>MLLPPPSLGARRLTSGDTDEAHLAPDDIPGFAGLPNPGVQQVEQLCERRALMNHIDEDDWTSATSQGVRRHTDVRQHTACSRLLLGRQSRHPPLTDRPGRSAPLSAKLFEGRSFLHAEGVSAAPCVDDARGYSKDQRMTADDSNVPAEREPQPPREMPLRKMWLFGAFGAVGAITAVVIAPTNPGGWILLASLGGLAWLTRVELRRRSVAQQSDERP</sequence>
<dbReference type="EMBL" id="CP000850">
    <property type="protein sequence ID" value="ABV97868.1"/>
    <property type="molecule type" value="Genomic_DNA"/>
</dbReference>
<dbReference type="KEGG" id="saq:Sare_1986"/>
<feature type="transmembrane region" description="Helical" evidence="2">
    <location>
        <begin position="162"/>
        <end position="180"/>
    </location>
</feature>
<name>A8LZ05_SALAI</name>
<keyword evidence="2" id="KW-0812">Transmembrane</keyword>
<accession>A8LZ05</accession>